<accession>A0AAN8PEP1</accession>
<proteinExistence type="predicted"/>
<feature type="transmembrane region" description="Helical" evidence="1">
    <location>
        <begin position="20"/>
        <end position="40"/>
    </location>
</feature>
<sequence length="163" mass="17945">MDMDMEDMEVHRRLNPIHFILFTLDFFLLVLTIYAFLCVVSQYQEYKAGRGRAEDDAIRYPISHVPPPTATSCLSTRKPGTYHETTATEPMSTMVSSNDFGMSSPFHTTRKHSASVSFSSLSTGASTASTTATGGTTTTTTKHVQFGISDGFKQSNGLNQSLW</sequence>
<keyword evidence="1" id="KW-0472">Membrane</keyword>
<name>A0AAN8PEP1_POLSC</name>
<dbReference type="EMBL" id="JAWJWE010000036">
    <property type="protein sequence ID" value="KAK6629132.1"/>
    <property type="molecule type" value="Genomic_DNA"/>
</dbReference>
<evidence type="ECO:0000313" key="2">
    <source>
        <dbReference type="EMBL" id="KAK6629132.1"/>
    </source>
</evidence>
<reference evidence="2 3" key="1">
    <citation type="submission" date="2023-10" db="EMBL/GenBank/DDBJ databases">
        <title>Genomes of two closely related lineages of the louse Polyplax serrata with different host specificities.</title>
        <authorList>
            <person name="Martinu J."/>
            <person name="Tarabai H."/>
            <person name="Stefka J."/>
            <person name="Hypsa V."/>
        </authorList>
    </citation>
    <scope>NUCLEOTIDE SEQUENCE [LARGE SCALE GENOMIC DNA]</scope>
    <source>
        <strain evidence="2">HR10_N</strain>
    </source>
</reference>
<dbReference type="AlphaFoldDB" id="A0AAN8PEP1"/>
<protein>
    <submittedName>
        <fullName evidence="2">Uncharacterized protein</fullName>
    </submittedName>
</protein>
<evidence type="ECO:0000313" key="3">
    <source>
        <dbReference type="Proteomes" id="UP001372834"/>
    </source>
</evidence>
<dbReference type="Proteomes" id="UP001372834">
    <property type="component" value="Unassembled WGS sequence"/>
</dbReference>
<keyword evidence="1" id="KW-0812">Transmembrane</keyword>
<keyword evidence="1" id="KW-1133">Transmembrane helix</keyword>
<comment type="caution">
    <text evidence="2">The sequence shown here is derived from an EMBL/GenBank/DDBJ whole genome shotgun (WGS) entry which is preliminary data.</text>
</comment>
<gene>
    <name evidence="2" type="ORF">RUM43_002949</name>
</gene>
<evidence type="ECO:0000256" key="1">
    <source>
        <dbReference type="SAM" id="Phobius"/>
    </source>
</evidence>
<organism evidence="2 3">
    <name type="scientific">Polyplax serrata</name>
    <name type="common">Common mouse louse</name>
    <dbReference type="NCBI Taxonomy" id="468196"/>
    <lineage>
        <taxon>Eukaryota</taxon>
        <taxon>Metazoa</taxon>
        <taxon>Ecdysozoa</taxon>
        <taxon>Arthropoda</taxon>
        <taxon>Hexapoda</taxon>
        <taxon>Insecta</taxon>
        <taxon>Pterygota</taxon>
        <taxon>Neoptera</taxon>
        <taxon>Paraneoptera</taxon>
        <taxon>Psocodea</taxon>
        <taxon>Troctomorpha</taxon>
        <taxon>Phthiraptera</taxon>
        <taxon>Anoplura</taxon>
        <taxon>Polyplacidae</taxon>
        <taxon>Polyplax</taxon>
    </lineage>
</organism>